<dbReference type="SMART" id="SM00448">
    <property type="entry name" value="REC"/>
    <property type="match status" value="1"/>
</dbReference>
<evidence type="ECO:0000256" key="1">
    <source>
        <dbReference type="ARBA" id="ARBA00022553"/>
    </source>
</evidence>
<evidence type="ECO:0000256" key="2">
    <source>
        <dbReference type="PROSITE-ProRule" id="PRU00169"/>
    </source>
</evidence>
<accession>A0A0F6YGX3</accession>
<dbReference type="AlphaFoldDB" id="A0A0F6YGX3"/>
<evidence type="ECO:0000313" key="5">
    <source>
        <dbReference type="Proteomes" id="UP000034883"/>
    </source>
</evidence>
<name>A0A0F6YGX3_9BACT</name>
<dbReference type="Proteomes" id="UP000034883">
    <property type="component" value="Chromosome"/>
</dbReference>
<protein>
    <submittedName>
        <fullName evidence="4">Two-component response regulator</fullName>
    </submittedName>
</protein>
<feature type="domain" description="Response regulatory" evidence="3">
    <location>
        <begin position="3"/>
        <end position="121"/>
    </location>
</feature>
<feature type="modified residue" description="4-aspartylphosphate" evidence="2">
    <location>
        <position position="52"/>
    </location>
</feature>
<evidence type="ECO:0000313" key="4">
    <source>
        <dbReference type="EMBL" id="AKF05172.1"/>
    </source>
</evidence>
<dbReference type="Gene3D" id="3.40.50.2300">
    <property type="match status" value="1"/>
</dbReference>
<keyword evidence="1 2" id="KW-0597">Phosphoprotein</keyword>
<gene>
    <name evidence="4" type="ORF">DB32_002321</name>
</gene>
<dbReference type="InterPro" id="IPR001789">
    <property type="entry name" value="Sig_transdc_resp-reg_receiver"/>
</dbReference>
<dbReference type="PANTHER" id="PTHR44591:SF3">
    <property type="entry name" value="RESPONSE REGULATORY DOMAIN-CONTAINING PROTEIN"/>
    <property type="match status" value="1"/>
</dbReference>
<reference evidence="4 5" key="1">
    <citation type="submission" date="2015-03" db="EMBL/GenBank/DDBJ databases">
        <title>Genome assembly of Sandaracinus amylolyticus DSM 53668.</title>
        <authorList>
            <person name="Sharma G."/>
            <person name="Subramanian S."/>
        </authorList>
    </citation>
    <scope>NUCLEOTIDE SEQUENCE [LARGE SCALE GENOMIC DNA]</scope>
    <source>
        <strain evidence="4 5">DSM 53668</strain>
    </source>
</reference>
<dbReference type="GO" id="GO:0000160">
    <property type="term" value="P:phosphorelay signal transduction system"/>
    <property type="evidence" value="ECO:0007669"/>
    <property type="project" value="InterPro"/>
</dbReference>
<dbReference type="EMBL" id="CP011125">
    <property type="protein sequence ID" value="AKF05172.1"/>
    <property type="molecule type" value="Genomic_DNA"/>
</dbReference>
<sequence>MKKILVVEDDAVSARMLRDYLDAHGYATTVATTGPEGWNRFEETRPDLMVVDVALPMKNGFELCFDVKRTEHGRVMPLVLMSAVYRDDHADKYAREDLHAQAWLSKPFELRALLEEVERLIGAGEA</sequence>
<organism evidence="4 5">
    <name type="scientific">Sandaracinus amylolyticus</name>
    <dbReference type="NCBI Taxonomy" id="927083"/>
    <lineage>
        <taxon>Bacteria</taxon>
        <taxon>Pseudomonadati</taxon>
        <taxon>Myxococcota</taxon>
        <taxon>Polyangia</taxon>
        <taxon>Polyangiales</taxon>
        <taxon>Sandaracinaceae</taxon>
        <taxon>Sandaracinus</taxon>
    </lineage>
</organism>
<dbReference type="RefSeq" id="WP_053232438.1">
    <property type="nucleotide sequence ID" value="NZ_CP011125.1"/>
</dbReference>
<dbReference type="PANTHER" id="PTHR44591">
    <property type="entry name" value="STRESS RESPONSE REGULATOR PROTEIN 1"/>
    <property type="match status" value="1"/>
</dbReference>
<dbReference type="OrthoDB" id="9794815at2"/>
<evidence type="ECO:0000259" key="3">
    <source>
        <dbReference type="PROSITE" id="PS50110"/>
    </source>
</evidence>
<dbReference type="KEGG" id="samy:DB32_002321"/>
<proteinExistence type="predicted"/>
<dbReference type="STRING" id="927083.DB32_002321"/>
<dbReference type="InterPro" id="IPR050595">
    <property type="entry name" value="Bact_response_regulator"/>
</dbReference>
<dbReference type="SUPFAM" id="SSF52172">
    <property type="entry name" value="CheY-like"/>
    <property type="match status" value="1"/>
</dbReference>
<keyword evidence="5" id="KW-1185">Reference proteome</keyword>
<dbReference type="PROSITE" id="PS50110">
    <property type="entry name" value="RESPONSE_REGULATORY"/>
    <property type="match status" value="1"/>
</dbReference>
<dbReference type="Pfam" id="PF00072">
    <property type="entry name" value="Response_reg"/>
    <property type="match status" value="1"/>
</dbReference>
<dbReference type="InterPro" id="IPR011006">
    <property type="entry name" value="CheY-like_superfamily"/>
</dbReference>